<keyword evidence="2" id="KW-1133">Transmembrane helix</keyword>
<dbReference type="PATRIC" id="fig|106634.4.peg.2506"/>
<dbReference type="InterPro" id="IPR007313">
    <property type="entry name" value="FxsA"/>
</dbReference>
<evidence type="ECO:0000256" key="2">
    <source>
        <dbReference type="SAM" id="Phobius"/>
    </source>
</evidence>
<dbReference type="PANTHER" id="PTHR35335">
    <property type="entry name" value="UPF0716 PROTEIN FXSA"/>
    <property type="match status" value="1"/>
</dbReference>
<feature type="transmembrane region" description="Helical" evidence="2">
    <location>
        <begin position="31"/>
        <end position="49"/>
    </location>
</feature>
<organism evidence="3 4">
    <name type="scientific">Thioalkalivibrio versutus</name>
    <dbReference type="NCBI Taxonomy" id="106634"/>
    <lineage>
        <taxon>Bacteria</taxon>
        <taxon>Pseudomonadati</taxon>
        <taxon>Pseudomonadota</taxon>
        <taxon>Gammaproteobacteria</taxon>
        <taxon>Chromatiales</taxon>
        <taxon>Ectothiorhodospiraceae</taxon>
        <taxon>Thioalkalivibrio</taxon>
    </lineage>
</organism>
<protein>
    <submittedName>
        <fullName evidence="3">Exlusion protein FxsA</fullName>
    </submittedName>
</protein>
<dbReference type="KEGG" id="tvr:TVD_12295"/>
<feature type="compositionally biased region" description="Gly residues" evidence="1">
    <location>
        <begin position="125"/>
        <end position="136"/>
    </location>
</feature>
<evidence type="ECO:0000313" key="3">
    <source>
        <dbReference type="EMBL" id="AKJ96085.1"/>
    </source>
</evidence>
<dbReference type="GO" id="GO:0016020">
    <property type="term" value="C:membrane"/>
    <property type="evidence" value="ECO:0007669"/>
    <property type="project" value="InterPro"/>
</dbReference>
<dbReference type="RefSeq" id="WP_018145209.1">
    <property type="nucleotide sequence ID" value="NZ_CP011367.1"/>
</dbReference>
<dbReference type="PANTHER" id="PTHR35335:SF1">
    <property type="entry name" value="UPF0716 PROTEIN FXSA"/>
    <property type="match status" value="1"/>
</dbReference>
<name>A0A0G3G4B2_9GAMM</name>
<evidence type="ECO:0000313" key="4">
    <source>
        <dbReference type="Proteomes" id="UP000064201"/>
    </source>
</evidence>
<sequence>MRNPLFPLFVFLGLVLLEIFGFAWVGDAVGALMTVVLVIVTAAAGLMLFRLQGFYHWRRLQQSLARGEVPARGLVEGWLLMSAAVLLLLPGFFTDAAGFVLLIPPLRRWAAAGILRRGMVRTRTGGPGGPPGGGTIEGEFRHHDDRPETPDDRLDHDDRR</sequence>
<dbReference type="Pfam" id="PF04186">
    <property type="entry name" value="FxsA"/>
    <property type="match status" value="1"/>
</dbReference>
<feature type="compositionally biased region" description="Basic and acidic residues" evidence="1">
    <location>
        <begin position="138"/>
        <end position="160"/>
    </location>
</feature>
<dbReference type="STRING" id="106634.TVD_12295"/>
<accession>A0A0G3G4B2</accession>
<gene>
    <name evidence="3" type="ORF">TVD_12295</name>
</gene>
<proteinExistence type="predicted"/>
<feature type="region of interest" description="Disordered" evidence="1">
    <location>
        <begin position="121"/>
        <end position="160"/>
    </location>
</feature>
<dbReference type="EMBL" id="CP011367">
    <property type="protein sequence ID" value="AKJ96085.1"/>
    <property type="molecule type" value="Genomic_DNA"/>
</dbReference>
<dbReference type="Proteomes" id="UP000064201">
    <property type="component" value="Chromosome"/>
</dbReference>
<reference evidence="3 4" key="1">
    <citation type="submission" date="2015-04" db="EMBL/GenBank/DDBJ databases">
        <title>Complete Sequence for the Genome of the Thioalkalivibrio versutus D301.</title>
        <authorList>
            <person name="Mu T."/>
            <person name="Zhou J."/>
            <person name="Xu X."/>
        </authorList>
    </citation>
    <scope>NUCLEOTIDE SEQUENCE [LARGE SCALE GENOMIC DNA]</scope>
    <source>
        <strain evidence="3 4">D301</strain>
    </source>
</reference>
<keyword evidence="2" id="KW-0472">Membrane</keyword>
<keyword evidence="4" id="KW-1185">Reference proteome</keyword>
<dbReference type="AlphaFoldDB" id="A0A0G3G4B2"/>
<evidence type="ECO:0000256" key="1">
    <source>
        <dbReference type="SAM" id="MobiDB-lite"/>
    </source>
</evidence>
<keyword evidence="2" id="KW-0812">Transmembrane</keyword>
<dbReference type="OrthoDB" id="9792788at2"/>
<dbReference type="NCBIfam" id="NF008528">
    <property type="entry name" value="PRK11463.1-2"/>
    <property type="match status" value="1"/>
</dbReference>
<feature type="transmembrane region" description="Helical" evidence="2">
    <location>
        <begin position="69"/>
        <end position="90"/>
    </location>
</feature>